<proteinExistence type="predicted"/>
<dbReference type="InterPro" id="IPR043502">
    <property type="entry name" value="DNA/RNA_pol_sf"/>
</dbReference>
<dbReference type="PANTHER" id="PTHR47150:SF5">
    <property type="entry name" value="OS07G0546750 PROTEIN"/>
    <property type="match status" value="1"/>
</dbReference>
<feature type="domain" description="CCHC-type" evidence="3">
    <location>
        <begin position="545"/>
        <end position="560"/>
    </location>
</feature>
<dbReference type="CDD" id="cd09272">
    <property type="entry name" value="RNase_HI_RT_Ty1"/>
    <property type="match status" value="1"/>
</dbReference>
<comment type="caution">
    <text evidence="4">The sequence shown here is derived from an EMBL/GenBank/DDBJ whole genome shotgun (WGS) entry which is preliminary data.</text>
</comment>
<feature type="compositionally biased region" description="Polar residues" evidence="2">
    <location>
        <begin position="494"/>
        <end position="505"/>
    </location>
</feature>
<dbReference type="GO" id="GO:0003676">
    <property type="term" value="F:nucleic acid binding"/>
    <property type="evidence" value="ECO:0007669"/>
    <property type="project" value="InterPro"/>
</dbReference>
<dbReference type="InterPro" id="IPR001878">
    <property type="entry name" value="Znf_CCHC"/>
</dbReference>
<protein>
    <recommendedName>
        <fullName evidence="3">CCHC-type domain-containing protein</fullName>
    </recommendedName>
</protein>
<keyword evidence="5" id="KW-1185">Reference proteome</keyword>
<gene>
    <name evidence="4" type="ORF">QYE76_031911</name>
</gene>
<evidence type="ECO:0000313" key="5">
    <source>
        <dbReference type="Proteomes" id="UP001231189"/>
    </source>
</evidence>
<accession>A0AAD8VKU7</accession>
<dbReference type="Pfam" id="PF04827">
    <property type="entry name" value="Plant_tran"/>
    <property type="match status" value="2"/>
</dbReference>
<feature type="region of interest" description="Disordered" evidence="2">
    <location>
        <begin position="484"/>
        <end position="540"/>
    </location>
</feature>
<dbReference type="InterPro" id="IPR036875">
    <property type="entry name" value="Znf_CCHC_sf"/>
</dbReference>
<dbReference type="InterPro" id="IPR006912">
    <property type="entry name" value="Harbinger_derived_prot"/>
</dbReference>
<dbReference type="SUPFAM" id="SSF56672">
    <property type="entry name" value="DNA/RNA polymerases"/>
    <property type="match status" value="1"/>
</dbReference>
<dbReference type="InterPro" id="IPR013103">
    <property type="entry name" value="RVT_2"/>
</dbReference>
<reference evidence="4" key="1">
    <citation type="submission" date="2023-07" db="EMBL/GenBank/DDBJ databases">
        <title>A chromosome-level genome assembly of Lolium multiflorum.</title>
        <authorList>
            <person name="Chen Y."/>
            <person name="Copetti D."/>
            <person name="Kolliker R."/>
            <person name="Studer B."/>
        </authorList>
    </citation>
    <scope>NUCLEOTIDE SEQUENCE</scope>
    <source>
        <strain evidence="4">02402/16</strain>
        <tissue evidence="4">Leaf</tissue>
    </source>
</reference>
<name>A0AAD8VKU7_LOLMU</name>
<dbReference type="Pfam" id="PF00098">
    <property type="entry name" value="zf-CCHC"/>
    <property type="match status" value="1"/>
</dbReference>
<dbReference type="EMBL" id="JAUUTY010000007">
    <property type="protein sequence ID" value="KAK1608238.1"/>
    <property type="molecule type" value="Genomic_DNA"/>
</dbReference>
<dbReference type="Gene3D" id="4.10.60.10">
    <property type="entry name" value="Zinc finger, CCHC-type"/>
    <property type="match status" value="1"/>
</dbReference>
<dbReference type="SMART" id="SM00343">
    <property type="entry name" value="ZnF_C2HC"/>
    <property type="match status" value="1"/>
</dbReference>
<evidence type="ECO:0000259" key="3">
    <source>
        <dbReference type="PROSITE" id="PS50158"/>
    </source>
</evidence>
<dbReference type="Proteomes" id="UP001231189">
    <property type="component" value="Unassembled WGS sequence"/>
</dbReference>
<dbReference type="GO" id="GO:0008270">
    <property type="term" value="F:zinc ion binding"/>
    <property type="evidence" value="ECO:0007669"/>
    <property type="project" value="UniProtKB-KW"/>
</dbReference>
<evidence type="ECO:0000256" key="1">
    <source>
        <dbReference type="PROSITE-ProRule" id="PRU00047"/>
    </source>
</evidence>
<organism evidence="4 5">
    <name type="scientific">Lolium multiflorum</name>
    <name type="common">Italian ryegrass</name>
    <name type="synonym">Lolium perenne subsp. multiflorum</name>
    <dbReference type="NCBI Taxonomy" id="4521"/>
    <lineage>
        <taxon>Eukaryota</taxon>
        <taxon>Viridiplantae</taxon>
        <taxon>Streptophyta</taxon>
        <taxon>Embryophyta</taxon>
        <taxon>Tracheophyta</taxon>
        <taxon>Spermatophyta</taxon>
        <taxon>Magnoliopsida</taxon>
        <taxon>Liliopsida</taxon>
        <taxon>Poales</taxon>
        <taxon>Poaceae</taxon>
        <taxon>BOP clade</taxon>
        <taxon>Pooideae</taxon>
        <taxon>Poodae</taxon>
        <taxon>Poeae</taxon>
        <taxon>Poeae Chloroplast Group 2 (Poeae type)</taxon>
        <taxon>Loliodinae</taxon>
        <taxon>Loliinae</taxon>
        <taxon>Lolium</taxon>
    </lineage>
</organism>
<keyword evidence="1" id="KW-0862">Zinc</keyword>
<dbReference type="PROSITE" id="PS50158">
    <property type="entry name" value="ZF_CCHC"/>
    <property type="match status" value="1"/>
</dbReference>
<dbReference type="Pfam" id="PF07727">
    <property type="entry name" value="RVT_2"/>
    <property type="match status" value="1"/>
</dbReference>
<dbReference type="PANTHER" id="PTHR47150">
    <property type="entry name" value="OS12G0169200 PROTEIN"/>
    <property type="match status" value="1"/>
</dbReference>
<dbReference type="SUPFAM" id="SSF57756">
    <property type="entry name" value="Retrovirus zinc finger-like domains"/>
    <property type="match status" value="1"/>
</dbReference>
<sequence>MSKGLFMNILHGVREFDPYFKLKADAVGVLGSSIQKCTAAMRMLAYGAPADTQDDYLRMSESTAIECMYKFCRAVVGKFGKYYLRGPTEEETARIMAQNAARGFPGMLGSIDCMHWAWKNCPFAWQGLKNSHFATRQEACRKDVERAFGVLQAQFAIVRYPALSWSHDQMWEVMQACVIMHNMIIEDDRKNHVRSHVGPYECQGPLAEVDHELPADFADFLAMHAEIRDSNVHEQLQADLVEHFSLRRRLRLPHPVRRRAPTAGTVGLRNPASREPVRVRGNQVFGERSGATTGSTTSSSNDEFLHTDNFFPDLSNFFDNLNMGDNDAAVNATDARPEGPLSAEEQGKFEKVDAMFKAALFSILGDNIVDPYMAFDHGKDAWDALEAKFGVSDAGTELYVMEQYYDYRMTDERSVVEQAHEIQSLAKELEQFKCTLPDKFVAGGIIAKLPPSWRNFATSLKHKRQEFSVSDLIGSLHVEEKARAKDTRARSFEGGSSANVVQKKNFQSHKSKNKNNGKGKFDEKNKASNSTNFKKKTPYKKKGNCHVCGAPGHWAPDCPERHDRRGNSGKSANVVIGVDTEMKDVARTCSVLMGNGSRASVRGVDEALNYFKIFKAEAENQLDRKIKRLRFLIVKSEVPDMHVGTIMESNDATFFEDIFPMKETSSSSIQEMPSSSTQELFPEPTMAIEHFDNPVEDDNEAPKRSKRQRTAKSFGHDFIVYLVDDTPTSISEAYASQDADYWKEAVRSEMDSILANGTWEVTDRPYGCKPVGCKWVFKKKLRPDGTIEKLTTIRVLLSLAASHGLLVHQMDVKTAFLNGELEEEIYMEQPDGFVVDGQEGKVCKLLKSLYGLKQAPKQWHEKFERTLTAEGFVVNEADKCVYYRHGGGEGVILCLYVDDILIFGTSLNVIKEVKEFLSRCFEMKDLGVADVILNIKLLKDDDGGITLLQSHYVEKILSRFGYSDCKSSPTPYDPSVIIRKNKRIARDQLRYSQIIGSLMYLASATRPDISFAVSKLSRFVSRPGDVHWHALERVLRYLKGTASYGIHYTGYPRVLEGYSDANWISDADETKATSGYLFTLGGAAVSWKSCKQTIITRSTMEAELTALDTATVEAEWLRELLMDLPVVEKPIPAIPMNCDNQTVIVKVNSSKDNMKSSRHVKRRLKTVRKMRNSGVIALDYIHTSRNLADPFTKGLSRNVIENASREMVGLRNPASREPVRVRGNQVFGERSGATTGSTTSSSDDEFLHTDNFFPDLSNFFDNLNMGDNDAAVKCDLFIYLTSLHD</sequence>
<dbReference type="Pfam" id="PF14223">
    <property type="entry name" value="Retrotran_gag_2"/>
    <property type="match status" value="1"/>
</dbReference>
<evidence type="ECO:0000256" key="2">
    <source>
        <dbReference type="SAM" id="MobiDB-lite"/>
    </source>
</evidence>
<feature type="compositionally biased region" description="Basic residues" evidence="2">
    <location>
        <begin position="506"/>
        <end position="517"/>
    </location>
</feature>
<keyword evidence="1" id="KW-0863">Zinc-finger</keyword>
<keyword evidence="1" id="KW-0479">Metal-binding</keyword>
<evidence type="ECO:0000313" key="4">
    <source>
        <dbReference type="EMBL" id="KAK1608238.1"/>
    </source>
</evidence>